<evidence type="ECO:0000256" key="6">
    <source>
        <dbReference type="ARBA" id="ARBA00023136"/>
    </source>
</evidence>
<dbReference type="InterPro" id="IPR050524">
    <property type="entry name" value="APC_YAT"/>
</dbReference>
<dbReference type="PIRSF" id="PIRSF006060">
    <property type="entry name" value="AA_transporter"/>
    <property type="match status" value="1"/>
</dbReference>
<reference evidence="9" key="1">
    <citation type="journal article" date="2020" name="Fungal Divers.">
        <title>Resolving the Mortierellaceae phylogeny through synthesis of multi-gene phylogenetics and phylogenomics.</title>
        <authorList>
            <person name="Vandepol N."/>
            <person name="Liber J."/>
            <person name="Desiro A."/>
            <person name="Na H."/>
            <person name="Kennedy M."/>
            <person name="Barry K."/>
            <person name="Grigoriev I.V."/>
            <person name="Miller A.N."/>
            <person name="O'Donnell K."/>
            <person name="Stajich J.E."/>
            <person name="Bonito G."/>
        </authorList>
    </citation>
    <scope>NUCLEOTIDE SEQUENCE</scope>
    <source>
        <strain evidence="9">CK1249</strain>
    </source>
</reference>
<dbReference type="Pfam" id="PF00324">
    <property type="entry name" value="AA_permease"/>
    <property type="match status" value="1"/>
</dbReference>
<sequence length="548" mass="60320">MSKNELDSDIAEKYELNQDFGPDVLAQEQQGLKRDLRLRHMAMIAISGTLGSGLFLTSGNTIALGGPGGALLAYAIVGIWLTFVCQAIGEVATLLPLPGAFNAWGGRIFDEAFSFMMTWLYFINWALAIPAELTASAVIVGFWLPADSKFPTWLVPVIIIAILAVSNLFGVKTYGELEYWFSVLKIITIILFIGVGILVDAGVIGGVKYGMDYWHVTGAPFKGGFLGFLTTLVSVAFSYGGIEMTGVTAAESRNPHKHVPKAVNSVLFRIVFFYLVSIFLLGSIVNNDDARLSNNSSAATAPFTIVFAKAGINAAANYMNAVVLTSVLSTTNSSVYVSTRMLLSLARNGWAPKVVGYTNSRGVPLVSLAVVIAFSCLSLITIFVGAGIVFTWFSKLMGAIYFQSWIFTLLLHFRFRYCWNAQGRSVMDLPYVSWGYPYGNIVGTFIGFVCIIATCYISFLNPPQYPGDGELDDYYKQRNDYAQTILAAWFPWLISATLFFAYKFVRKTKMVTAKEADLDTGRFIPTESDLEDLRPHGPTWKRVLKFFT</sequence>
<evidence type="ECO:0000256" key="7">
    <source>
        <dbReference type="SAM" id="Phobius"/>
    </source>
</evidence>
<keyword evidence="5 7" id="KW-1133">Transmembrane helix</keyword>
<dbReference type="PANTHER" id="PTHR43341">
    <property type="entry name" value="AMINO ACID PERMEASE"/>
    <property type="match status" value="1"/>
</dbReference>
<dbReference type="GO" id="GO:0016020">
    <property type="term" value="C:membrane"/>
    <property type="evidence" value="ECO:0007669"/>
    <property type="project" value="UniProtKB-SubCell"/>
</dbReference>
<evidence type="ECO:0000313" key="9">
    <source>
        <dbReference type="EMBL" id="KAF9964087.1"/>
    </source>
</evidence>
<dbReference type="PROSITE" id="PS00218">
    <property type="entry name" value="AMINO_ACID_PERMEASE_1"/>
    <property type="match status" value="1"/>
</dbReference>
<feature type="transmembrane region" description="Helical" evidence="7">
    <location>
        <begin position="71"/>
        <end position="97"/>
    </location>
</feature>
<dbReference type="Proteomes" id="UP000738359">
    <property type="component" value="Unassembled WGS sequence"/>
</dbReference>
<feature type="domain" description="Amino acid permease/ SLC12A" evidence="8">
    <location>
        <begin position="40"/>
        <end position="466"/>
    </location>
</feature>
<proteinExistence type="predicted"/>
<dbReference type="OrthoDB" id="3900342at2759"/>
<dbReference type="GO" id="GO:0015171">
    <property type="term" value="F:amino acid transmembrane transporter activity"/>
    <property type="evidence" value="ECO:0007669"/>
    <property type="project" value="TreeGrafter"/>
</dbReference>
<keyword evidence="6 7" id="KW-0472">Membrane</keyword>
<dbReference type="InterPro" id="IPR004840">
    <property type="entry name" value="Amino_acid_permease_CS"/>
</dbReference>
<keyword evidence="2" id="KW-0813">Transport</keyword>
<evidence type="ECO:0000256" key="3">
    <source>
        <dbReference type="ARBA" id="ARBA00022692"/>
    </source>
</evidence>
<comment type="subcellular location">
    <subcellularLocation>
        <location evidence="1">Membrane</location>
        <topology evidence="1">Multi-pass membrane protein</topology>
    </subcellularLocation>
</comment>
<accession>A0A9P6J7K5</accession>
<organism evidence="9 10">
    <name type="scientific">Mortierella alpina</name>
    <name type="common">Oleaginous fungus</name>
    <name type="synonym">Mortierella renispora</name>
    <dbReference type="NCBI Taxonomy" id="64518"/>
    <lineage>
        <taxon>Eukaryota</taxon>
        <taxon>Fungi</taxon>
        <taxon>Fungi incertae sedis</taxon>
        <taxon>Mucoromycota</taxon>
        <taxon>Mortierellomycotina</taxon>
        <taxon>Mortierellomycetes</taxon>
        <taxon>Mortierellales</taxon>
        <taxon>Mortierellaceae</taxon>
        <taxon>Mortierella</taxon>
    </lineage>
</organism>
<gene>
    <name evidence="9" type="ORF">BGZ70_006950</name>
</gene>
<keyword evidence="3 7" id="KW-0812">Transmembrane</keyword>
<keyword evidence="10" id="KW-1185">Reference proteome</keyword>
<evidence type="ECO:0000256" key="4">
    <source>
        <dbReference type="ARBA" id="ARBA00022970"/>
    </source>
</evidence>
<dbReference type="Gene3D" id="1.20.1740.10">
    <property type="entry name" value="Amino acid/polyamine transporter I"/>
    <property type="match status" value="1"/>
</dbReference>
<evidence type="ECO:0000256" key="2">
    <source>
        <dbReference type="ARBA" id="ARBA00022448"/>
    </source>
</evidence>
<feature type="transmembrane region" description="Helical" evidence="7">
    <location>
        <begin position="481"/>
        <end position="502"/>
    </location>
</feature>
<feature type="transmembrane region" description="Helical" evidence="7">
    <location>
        <begin position="363"/>
        <end position="393"/>
    </location>
</feature>
<dbReference type="InterPro" id="IPR004841">
    <property type="entry name" value="AA-permease/SLC12A_dom"/>
</dbReference>
<dbReference type="AlphaFoldDB" id="A0A9P6J7K5"/>
<evidence type="ECO:0000256" key="1">
    <source>
        <dbReference type="ARBA" id="ARBA00004141"/>
    </source>
</evidence>
<name>A0A9P6J7K5_MORAP</name>
<evidence type="ECO:0000259" key="8">
    <source>
        <dbReference type="Pfam" id="PF00324"/>
    </source>
</evidence>
<feature type="transmembrane region" description="Helical" evidence="7">
    <location>
        <begin position="150"/>
        <end position="171"/>
    </location>
</feature>
<keyword evidence="4" id="KW-0029">Amino-acid transport</keyword>
<feature type="transmembrane region" description="Helical" evidence="7">
    <location>
        <begin position="183"/>
        <end position="205"/>
    </location>
</feature>
<protein>
    <recommendedName>
        <fullName evidence="8">Amino acid permease/ SLC12A domain-containing protein</fullName>
    </recommendedName>
</protein>
<dbReference type="PANTHER" id="PTHR43341:SF1">
    <property type="entry name" value="GENERAL AMINO-ACID PERMEASE GAP1"/>
    <property type="match status" value="1"/>
</dbReference>
<feature type="transmembrane region" description="Helical" evidence="7">
    <location>
        <begin position="42"/>
        <end position="65"/>
    </location>
</feature>
<feature type="transmembrane region" description="Helical" evidence="7">
    <location>
        <begin position="225"/>
        <end position="245"/>
    </location>
</feature>
<feature type="transmembrane region" description="Helical" evidence="7">
    <location>
        <begin position="438"/>
        <end position="461"/>
    </location>
</feature>
<comment type="caution">
    <text evidence="9">The sequence shown here is derived from an EMBL/GenBank/DDBJ whole genome shotgun (WGS) entry which is preliminary data.</text>
</comment>
<evidence type="ECO:0000313" key="10">
    <source>
        <dbReference type="Proteomes" id="UP000738359"/>
    </source>
</evidence>
<feature type="transmembrane region" description="Helical" evidence="7">
    <location>
        <begin position="118"/>
        <end position="144"/>
    </location>
</feature>
<dbReference type="FunFam" id="1.20.1740.10:FF:000001">
    <property type="entry name" value="Amino acid permease"/>
    <property type="match status" value="1"/>
</dbReference>
<dbReference type="EMBL" id="JAAAHY010000408">
    <property type="protein sequence ID" value="KAF9964087.1"/>
    <property type="molecule type" value="Genomic_DNA"/>
</dbReference>
<evidence type="ECO:0000256" key="5">
    <source>
        <dbReference type="ARBA" id="ARBA00022989"/>
    </source>
</evidence>
<feature type="transmembrane region" description="Helical" evidence="7">
    <location>
        <begin position="266"/>
        <end position="285"/>
    </location>
</feature>
<feature type="transmembrane region" description="Helical" evidence="7">
    <location>
        <begin position="399"/>
        <end position="417"/>
    </location>
</feature>